<dbReference type="PANTHER" id="PTHR42711">
    <property type="entry name" value="ABC TRANSPORTER ATP-BINDING PROTEIN"/>
    <property type="match status" value="1"/>
</dbReference>
<evidence type="ECO:0000256" key="3">
    <source>
        <dbReference type="ARBA" id="ARBA00022840"/>
    </source>
</evidence>
<dbReference type="SUPFAM" id="SSF52540">
    <property type="entry name" value="P-loop containing nucleoside triphosphate hydrolases"/>
    <property type="match status" value="1"/>
</dbReference>
<dbReference type="EMBL" id="BARS01044053">
    <property type="protein sequence ID" value="GAG31988.1"/>
    <property type="molecule type" value="Genomic_DNA"/>
</dbReference>
<sequence length="157" mass="17280">MSSANETVASRVTMRSDAGPEAVLSVEGLTKRYGSLVAVDDVSFVVRGGETFGIVGPNGAGKTTTLEMIEGLRRPDAGRITLLGLDAVRKRRAVQERIGVQLQSQALWPELTVEETLKTFRALFRRKVPVEGLLERFSLVDKRRSLVRELSGGQRQR</sequence>
<dbReference type="GO" id="GO:0016887">
    <property type="term" value="F:ATP hydrolysis activity"/>
    <property type="evidence" value="ECO:0007669"/>
    <property type="project" value="InterPro"/>
</dbReference>
<keyword evidence="1" id="KW-0813">Transport</keyword>
<dbReference type="InterPro" id="IPR003439">
    <property type="entry name" value="ABC_transporter-like_ATP-bd"/>
</dbReference>
<feature type="non-terminal residue" evidence="5">
    <location>
        <position position="157"/>
    </location>
</feature>
<evidence type="ECO:0000259" key="4">
    <source>
        <dbReference type="Pfam" id="PF00005"/>
    </source>
</evidence>
<keyword evidence="3" id="KW-0067">ATP-binding</keyword>
<protein>
    <recommendedName>
        <fullName evidence="4">ABC transporter domain-containing protein</fullName>
    </recommendedName>
</protein>
<name>X0X5T3_9ZZZZ</name>
<accession>X0X5T3</accession>
<keyword evidence="2" id="KW-0547">Nucleotide-binding</keyword>
<dbReference type="AlphaFoldDB" id="X0X5T3"/>
<evidence type="ECO:0000256" key="2">
    <source>
        <dbReference type="ARBA" id="ARBA00022741"/>
    </source>
</evidence>
<feature type="domain" description="ABC transporter" evidence="4">
    <location>
        <begin position="40"/>
        <end position="157"/>
    </location>
</feature>
<dbReference type="GO" id="GO:0005524">
    <property type="term" value="F:ATP binding"/>
    <property type="evidence" value="ECO:0007669"/>
    <property type="project" value="UniProtKB-KW"/>
</dbReference>
<reference evidence="5" key="1">
    <citation type="journal article" date="2014" name="Front. Microbiol.">
        <title>High frequency of phylogenetically diverse reductive dehalogenase-homologous genes in deep subseafloor sedimentary metagenomes.</title>
        <authorList>
            <person name="Kawai M."/>
            <person name="Futagami T."/>
            <person name="Toyoda A."/>
            <person name="Takaki Y."/>
            <person name="Nishi S."/>
            <person name="Hori S."/>
            <person name="Arai W."/>
            <person name="Tsubouchi T."/>
            <person name="Morono Y."/>
            <person name="Uchiyama I."/>
            <person name="Ito T."/>
            <person name="Fujiyama A."/>
            <person name="Inagaki F."/>
            <person name="Takami H."/>
        </authorList>
    </citation>
    <scope>NUCLEOTIDE SEQUENCE</scope>
    <source>
        <strain evidence="5">Expedition CK06-06</strain>
    </source>
</reference>
<evidence type="ECO:0000313" key="5">
    <source>
        <dbReference type="EMBL" id="GAG31988.1"/>
    </source>
</evidence>
<dbReference type="Pfam" id="PF00005">
    <property type="entry name" value="ABC_tran"/>
    <property type="match status" value="1"/>
</dbReference>
<gene>
    <name evidence="5" type="ORF">S01H1_66611</name>
</gene>
<dbReference type="Gene3D" id="3.40.50.300">
    <property type="entry name" value="P-loop containing nucleotide triphosphate hydrolases"/>
    <property type="match status" value="1"/>
</dbReference>
<proteinExistence type="predicted"/>
<dbReference type="InterPro" id="IPR027417">
    <property type="entry name" value="P-loop_NTPase"/>
</dbReference>
<dbReference type="InterPro" id="IPR050763">
    <property type="entry name" value="ABC_transporter_ATP-binding"/>
</dbReference>
<organism evidence="5">
    <name type="scientific">marine sediment metagenome</name>
    <dbReference type="NCBI Taxonomy" id="412755"/>
    <lineage>
        <taxon>unclassified sequences</taxon>
        <taxon>metagenomes</taxon>
        <taxon>ecological metagenomes</taxon>
    </lineage>
</organism>
<evidence type="ECO:0000256" key="1">
    <source>
        <dbReference type="ARBA" id="ARBA00022448"/>
    </source>
</evidence>
<dbReference type="PANTHER" id="PTHR42711:SF16">
    <property type="entry name" value="ABC TRANSPORTER ATP-BINDING PROTEIN"/>
    <property type="match status" value="1"/>
</dbReference>
<comment type="caution">
    <text evidence="5">The sequence shown here is derived from an EMBL/GenBank/DDBJ whole genome shotgun (WGS) entry which is preliminary data.</text>
</comment>